<dbReference type="AlphaFoldDB" id="A0A4U8Q8Y5"/>
<dbReference type="CDD" id="cd00118">
    <property type="entry name" value="LysM"/>
    <property type="match status" value="1"/>
</dbReference>
<dbReference type="Pfam" id="PF00704">
    <property type="entry name" value="Glyco_hydro_18"/>
    <property type="match status" value="1"/>
</dbReference>
<dbReference type="InterPro" id="IPR018392">
    <property type="entry name" value="LysM"/>
</dbReference>
<dbReference type="InterPro" id="IPR017853">
    <property type="entry name" value="GH"/>
</dbReference>
<reference evidence="3 4" key="1">
    <citation type="journal article" date="2019" name="Anaerobe">
        <title>Detection of Robinsoniella peoriensis in multiple bone samples of a trauma patient.</title>
        <authorList>
            <person name="Schrottner P."/>
            <person name="Hartwich K."/>
            <person name="Bunk B."/>
            <person name="Schober I."/>
            <person name="Helbig S."/>
            <person name="Rudolph W.W."/>
            <person name="Gunzer F."/>
        </authorList>
    </citation>
    <scope>NUCLEOTIDE SEQUENCE [LARGE SCALE GENOMIC DNA]</scope>
    <source>
        <strain evidence="3 4">DSM 106044</strain>
    </source>
</reference>
<evidence type="ECO:0000259" key="2">
    <source>
        <dbReference type="PROSITE" id="PS51910"/>
    </source>
</evidence>
<dbReference type="PANTHER" id="PTHR46066">
    <property type="entry name" value="CHITINASE DOMAIN-CONTAINING PROTEIN 1 FAMILY MEMBER"/>
    <property type="match status" value="1"/>
</dbReference>
<sequence length="267" mass="30099">MWIYVVQSGDSVNTIASRYGASLDALIYNNQLEYPYQLAVGQALLMPGVNENADRREIVSNGYAYPFISPWVLAQTLPYLTEIAIFSYGFTSQGELVPPVMDDTWVIMMAIESGTIPILTLTPFGEDGQFNNNLITAVVNNPAAEQQLFENLRIVMAEKGYQGLDIDFEYILAEDRDAFTRFVQNAVGFFNALGYQVSVALAPKTSADQAGLLYEGKDYPALGAAANRVLLMTYEWGYTYVHQEYRSFIHWEFSDSRSFIPWEFSDR</sequence>
<organism evidence="3 4">
    <name type="scientific">Robinsoniella peoriensis</name>
    <dbReference type="NCBI Taxonomy" id="180332"/>
    <lineage>
        <taxon>Bacteria</taxon>
        <taxon>Bacillati</taxon>
        <taxon>Bacillota</taxon>
        <taxon>Clostridia</taxon>
        <taxon>Lachnospirales</taxon>
        <taxon>Lachnospiraceae</taxon>
        <taxon>Robinsoniella</taxon>
    </lineage>
</organism>
<dbReference type="InterPro" id="IPR036779">
    <property type="entry name" value="LysM_dom_sf"/>
</dbReference>
<protein>
    <submittedName>
        <fullName evidence="3">Spore germination protein YaaH</fullName>
    </submittedName>
</protein>
<dbReference type="PROSITE" id="PS51910">
    <property type="entry name" value="GH18_2"/>
    <property type="match status" value="1"/>
</dbReference>
<dbReference type="InterPro" id="IPR001223">
    <property type="entry name" value="Glyco_hydro18_cat"/>
</dbReference>
<dbReference type="SUPFAM" id="SSF54106">
    <property type="entry name" value="LysM domain"/>
    <property type="match status" value="1"/>
</dbReference>
<feature type="domain" description="LysM" evidence="1">
    <location>
        <begin position="2"/>
        <end position="46"/>
    </location>
</feature>
<dbReference type="EMBL" id="QGQD01000100">
    <property type="protein sequence ID" value="TLC98245.1"/>
    <property type="molecule type" value="Genomic_DNA"/>
</dbReference>
<proteinExistence type="predicted"/>
<evidence type="ECO:0000259" key="1">
    <source>
        <dbReference type="PROSITE" id="PS51782"/>
    </source>
</evidence>
<gene>
    <name evidence="3" type="primary">yaaH_2</name>
    <name evidence="3" type="ORF">DSM106044_04946</name>
</gene>
<dbReference type="GO" id="GO:0005975">
    <property type="term" value="P:carbohydrate metabolic process"/>
    <property type="evidence" value="ECO:0007669"/>
    <property type="project" value="InterPro"/>
</dbReference>
<dbReference type="PROSITE" id="PS51782">
    <property type="entry name" value="LYSM"/>
    <property type="match status" value="1"/>
</dbReference>
<dbReference type="OrthoDB" id="9769314at2"/>
<keyword evidence="4" id="KW-1185">Reference proteome</keyword>
<dbReference type="PANTHER" id="PTHR46066:SF2">
    <property type="entry name" value="CHITINASE DOMAIN-CONTAINING PROTEIN 1"/>
    <property type="match status" value="1"/>
</dbReference>
<evidence type="ECO:0000313" key="4">
    <source>
        <dbReference type="Proteomes" id="UP000306509"/>
    </source>
</evidence>
<name>A0A4U8Q8Y5_9FIRM</name>
<dbReference type="SMART" id="SM00257">
    <property type="entry name" value="LysM"/>
    <property type="match status" value="1"/>
</dbReference>
<dbReference type="GO" id="GO:0070492">
    <property type="term" value="F:oligosaccharide binding"/>
    <property type="evidence" value="ECO:0007669"/>
    <property type="project" value="TreeGrafter"/>
</dbReference>
<dbReference type="Proteomes" id="UP000306509">
    <property type="component" value="Unassembled WGS sequence"/>
</dbReference>
<dbReference type="Gene3D" id="3.10.350.10">
    <property type="entry name" value="LysM domain"/>
    <property type="match status" value="1"/>
</dbReference>
<comment type="caution">
    <text evidence="3">The sequence shown here is derived from an EMBL/GenBank/DDBJ whole genome shotgun (WGS) entry which is preliminary data.</text>
</comment>
<dbReference type="Pfam" id="PF01476">
    <property type="entry name" value="LysM"/>
    <property type="match status" value="1"/>
</dbReference>
<dbReference type="SUPFAM" id="SSF51445">
    <property type="entry name" value="(Trans)glycosidases"/>
    <property type="match status" value="1"/>
</dbReference>
<evidence type="ECO:0000313" key="3">
    <source>
        <dbReference type="EMBL" id="TLC98245.1"/>
    </source>
</evidence>
<dbReference type="GO" id="GO:0012505">
    <property type="term" value="C:endomembrane system"/>
    <property type="evidence" value="ECO:0007669"/>
    <property type="project" value="TreeGrafter"/>
</dbReference>
<dbReference type="STRING" id="180332.GCA_000797495_05586"/>
<dbReference type="Gene3D" id="3.20.20.80">
    <property type="entry name" value="Glycosidases"/>
    <property type="match status" value="1"/>
</dbReference>
<accession>A0A4U8Q8Y5</accession>
<feature type="domain" description="GH18" evidence="2">
    <location>
        <begin position="58"/>
        <end position="267"/>
    </location>
</feature>